<dbReference type="InterPro" id="IPR058240">
    <property type="entry name" value="rSAM_sf"/>
</dbReference>
<dbReference type="InterPro" id="IPR040086">
    <property type="entry name" value="MJ0683-like"/>
</dbReference>
<dbReference type="CDD" id="cd01335">
    <property type="entry name" value="Radical_SAM"/>
    <property type="match status" value="1"/>
</dbReference>
<keyword evidence="1" id="KW-0479">Metal-binding</keyword>
<proteinExistence type="predicted"/>
<keyword evidence="3" id="KW-0411">Iron-sulfur</keyword>
<organism evidence="5">
    <name type="scientific">Candidatus Methanomethylicus mesodigestus</name>
    <dbReference type="NCBI Taxonomy" id="1867258"/>
    <lineage>
        <taxon>Archaea</taxon>
        <taxon>Thermoproteota</taxon>
        <taxon>Methanosuratincolia</taxon>
        <taxon>Candidatus Methanomethylicales</taxon>
        <taxon>Candidatus Methanomethylicaceae</taxon>
        <taxon>Candidatus Methanomethylicus</taxon>
    </lineage>
</organism>
<dbReference type="PANTHER" id="PTHR43432">
    <property type="entry name" value="SLR0285 PROTEIN"/>
    <property type="match status" value="1"/>
</dbReference>
<reference evidence="5" key="1">
    <citation type="journal article" date="2020" name="mSystems">
        <title>Genome- and Community-Level Interaction Insights into Carbon Utilization and Element Cycling Functions of Hydrothermarchaeota in Hydrothermal Sediment.</title>
        <authorList>
            <person name="Zhou Z."/>
            <person name="Liu Y."/>
            <person name="Xu W."/>
            <person name="Pan J."/>
            <person name="Luo Z.H."/>
            <person name="Li M."/>
        </authorList>
    </citation>
    <scope>NUCLEOTIDE SEQUENCE [LARGE SCALE GENOMIC DNA]</scope>
    <source>
        <strain evidence="5">SpSt-468</strain>
    </source>
</reference>
<dbReference type="GO" id="GO:0051536">
    <property type="term" value="F:iron-sulfur cluster binding"/>
    <property type="evidence" value="ECO:0007669"/>
    <property type="project" value="UniProtKB-KW"/>
</dbReference>
<dbReference type="Gene3D" id="3.80.30.30">
    <property type="match status" value="1"/>
</dbReference>
<dbReference type="PANTHER" id="PTHR43432:SF6">
    <property type="entry name" value="RADICAL SAM CORE DOMAIN-CONTAINING PROTEIN"/>
    <property type="match status" value="1"/>
</dbReference>
<dbReference type="SFLD" id="SFLDS00029">
    <property type="entry name" value="Radical_SAM"/>
    <property type="match status" value="1"/>
</dbReference>
<sequence>MNLLTELYSAPCKAALSKSSLPGLDYTFNPYVGCSHGCIYCYVPDILRNRIGNYQWGSRVGVKENVLQKLKSDLKKTEPGVVGISTATDPYQRVERNLLITRTAISLVNDAGFQISIQTKSDLVLRDLDLLGKSKVEVGLTITSPNDAFIKLFEPNAPLFSRRAKALKEISEAGIRTWIFLGPIIRGFNDNEKDVEKIVGLAEETKSQIIYDKINLKPLVSQRLAACLPKGILDNNVFSDWYATYSMIDRLCRLHGINSKRAF</sequence>
<dbReference type="SFLD" id="SFLDG01084">
    <property type="entry name" value="Uncharacterised_Radical_SAM_Su"/>
    <property type="match status" value="1"/>
</dbReference>
<keyword evidence="2" id="KW-0408">Iron</keyword>
<dbReference type="AlphaFoldDB" id="A0A7C3ILK4"/>
<evidence type="ECO:0000256" key="1">
    <source>
        <dbReference type="ARBA" id="ARBA00022723"/>
    </source>
</evidence>
<dbReference type="InterPro" id="IPR007197">
    <property type="entry name" value="rSAM"/>
</dbReference>
<accession>A0A7C3ILK4</accession>
<gene>
    <name evidence="5" type="ORF">ENS19_04730</name>
</gene>
<dbReference type="GO" id="GO:0003824">
    <property type="term" value="F:catalytic activity"/>
    <property type="evidence" value="ECO:0007669"/>
    <property type="project" value="InterPro"/>
</dbReference>
<feature type="domain" description="Radical SAM core" evidence="4">
    <location>
        <begin position="29"/>
        <end position="193"/>
    </location>
</feature>
<name>A0A7C3ILK4_9CREN</name>
<evidence type="ECO:0000313" key="5">
    <source>
        <dbReference type="EMBL" id="HFK20571.1"/>
    </source>
</evidence>
<dbReference type="Pfam" id="PF04055">
    <property type="entry name" value="Radical_SAM"/>
    <property type="match status" value="1"/>
</dbReference>
<evidence type="ECO:0000259" key="4">
    <source>
        <dbReference type="Pfam" id="PF04055"/>
    </source>
</evidence>
<comment type="caution">
    <text evidence="5">The sequence shown here is derived from an EMBL/GenBank/DDBJ whole genome shotgun (WGS) entry which is preliminary data.</text>
</comment>
<evidence type="ECO:0000256" key="2">
    <source>
        <dbReference type="ARBA" id="ARBA00023004"/>
    </source>
</evidence>
<dbReference type="EMBL" id="DSTX01000007">
    <property type="protein sequence ID" value="HFK20571.1"/>
    <property type="molecule type" value="Genomic_DNA"/>
</dbReference>
<protein>
    <submittedName>
        <fullName evidence="5">Radical SAM protein</fullName>
    </submittedName>
</protein>
<dbReference type="SUPFAM" id="SSF102114">
    <property type="entry name" value="Radical SAM enzymes"/>
    <property type="match status" value="1"/>
</dbReference>
<evidence type="ECO:0000256" key="3">
    <source>
        <dbReference type="ARBA" id="ARBA00023014"/>
    </source>
</evidence>
<dbReference type="GO" id="GO:0046872">
    <property type="term" value="F:metal ion binding"/>
    <property type="evidence" value="ECO:0007669"/>
    <property type="project" value="UniProtKB-KW"/>
</dbReference>